<evidence type="ECO:0000313" key="6">
    <source>
        <dbReference type="EMBL" id="QSX09397.1"/>
    </source>
</evidence>
<dbReference type="PROSITE" id="PS50931">
    <property type="entry name" value="HTH_LYSR"/>
    <property type="match status" value="1"/>
</dbReference>
<accession>A0A975AIE6</accession>
<dbReference type="AlphaFoldDB" id="A0A975AIE6"/>
<comment type="similarity">
    <text evidence="1">Belongs to the LysR transcriptional regulatory family.</text>
</comment>
<keyword evidence="3" id="KW-0238">DNA-binding</keyword>
<dbReference type="Gene3D" id="3.40.190.290">
    <property type="match status" value="1"/>
</dbReference>
<dbReference type="Proteomes" id="UP000663499">
    <property type="component" value="Chromosome"/>
</dbReference>
<dbReference type="EMBL" id="CP071444">
    <property type="protein sequence ID" value="QSX09397.1"/>
    <property type="molecule type" value="Genomic_DNA"/>
</dbReference>
<evidence type="ECO:0000256" key="2">
    <source>
        <dbReference type="ARBA" id="ARBA00023015"/>
    </source>
</evidence>
<keyword evidence="4" id="KW-0804">Transcription</keyword>
<proteinExistence type="inferred from homology"/>
<dbReference type="PANTHER" id="PTHR30126:SF64">
    <property type="entry name" value="HTH-TYPE TRANSCRIPTIONAL REGULATOR CITR"/>
    <property type="match status" value="1"/>
</dbReference>
<dbReference type="RefSeq" id="WP_207300732.1">
    <property type="nucleotide sequence ID" value="NZ_CP071444.1"/>
</dbReference>
<dbReference type="InterPro" id="IPR036390">
    <property type="entry name" value="WH_DNA-bd_sf"/>
</dbReference>
<dbReference type="Gene3D" id="1.10.10.10">
    <property type="entry name" value="Winged helix-like DNA-binding domain superfamily/Winged helix DNA-binding domain"/>
    <property type="match status" value="1"/>
</dbReference>
<protein>
    <submittedName>
        <fullName evidence="6">LysR family transcriptional regulator</fullName>
    </submittedName>
</protein>
<feature type="domain" description="HTH lysR-type" evidence="5">
    <location>
        <begin position="1"/>
        <end position="58"/>
    </location>
</feature>
<dbReference type="InterPro" id="IPR000847">
    <property type="entry name" value="LysR_HTH_N"/>
</dbReference>
<dbReference type="InterPro" id="IPR036388">
    <property type="entry name" value="WH-like_DNA-bd_sf"/>
</dbReference>
<dbReference type="GO" id="GO:0000976">
    <property type="term" value="F:transcription cis-regulatory region binding"/>
    <property type="evidence" value="ECO:0007669"/>
    <property type="project" value="TreeGrafter"/>
</dbReference>
<evidence type="ECO:0000256" key="1">
    <source>
        <dbReference type="ARBA" id="ARBA00009437"/>
    </source>
</evidence>
<dbReference type="Pfam" id="PF03466">
    <property type="entry name" value="LysR_substrate"/>
    <property type="match status" value="1"/>
</dbReference>
<evidence type="ECO:0000259" key="5">
    <source>
        <dbReference type="PROSITE" id="PS50931"/>
    </source>
</evidence>
<sequence>MHIEALEYFYKVAGAKSISKVANSAHISQSALSQQISKLEDSLGCQLLNRSNKGVELTEKGQIVYKYADSIVRTYDAMIEHLREEEQNIHSIKIEANWSITNYSMPCVMYKMKNKFPKNDYQLNSNEAEKIEENLVNGISDFGVIYGKPQNKELSSFKIGVDKLVLVSSPNYAIPESIQAEELVNYPFIMLNDKMYVKEMLKDKLQQAGCSIDDLKILYNSDSMESVKESVLNEFGIGFLPYVAIKKDLYRKELRLVNIVDFSIEYDMFLIYHKKINENPVLKEFNKYFQNIAQKSLC</sequence>
<dbReference type="PANTHER" id="PTHR30126">
    <property type="entry name" value="HTH-TYPE TRANSCRIPTIONAL REGULATOR"/>
    <property type="match status" value="1"/>
</dbReference>
<dbReference type="GO" id="GO:0003700">
    <property type="term" value="F:DNA-binding transcription factor activity"/>
    <property type="evidence" value="ECO:0007669"/>
    <property type="project" value="InterPro"/>
</dbReference>
<evidence type="ECO:0000256" key="4">
    <source>
        <dbReference type="ARBA" id="ARBA00023163"/>
    </source>
</evidence>
<dbReference type="KEGG" id="alka:J0B03_04845"/>
<keyword evidence="2" id="KW-0805">Transcription regulation</keyword>
<dbReference type="Pfam" id="PF00126">
    <property type="entry name" value="HTH_1"/>
    <property type="match status" value="1"/>
</dbReference>
<name>A0A975AIE6_9FIRM</name>
<gene>
    <name evidence="6" type="ORF">J0B03_04845</name>
</gene>
<reference evidence="6" key="1">
    <citation type="submission" date="2021-03" db="EMBL/GenBank/DDBJ databases">
        <title>Alkalibacter marinus sp. nov., isolated from tidal flat sediment.</title>
        <authorList>
            <person name="Namirimu T."/>
            <person name="Yang J.-A."/>
            <person name="Yang S.-H."/>
            <person name="Kim Y.-J."/>
            <person name="Kwon K.K."/>
        </authorList>
    </citation>
    <scope>NUCLEOTIDE SEQUENCE</scope>
    <source>
        <strain evidence="6">ES005</strain>
    </source>
</reference>
<dbReference type="FunFam" id="1.10.10.10:FF:000001">
    <property type="entry name" value="LysR family transcriptional regulator"/>
    <property type="match status" value="1"/>
</dbReference>
<evidence type="ECO:0000313" key="7">
    <source>
        <dbReference type="Proteomes" id="UP000663499"/>
    </source>
</evidence>
<organism evidence="6 7">
    <name type="scientific">Alkalibacter rhizosphaerae</name>
    <dbReference type="NCBI Taxonomy" id="2815577"/>
    <lineage>
        <taxon>Bacteria</taxon>
        <taxon>Bacillati</taxon>
        <taxon>Bacillota</taxon>
        <taxon>Clostridia</taxon>
        <taxon>Eubacteriales</taxon>
        <taxon>Eubacteriaceae</taxon>
        <taxon>Alkalibacter</taxon>
    </lineage>
</organism>
<evidence type="ECO:0000256" key="3">
    <source>
        <dbReference type="ARBA" id="ARBA00023125"/>
    </source>
</evidence>
<dbReference type="InterPro" id="IPR005119">
    <property type="entry name" value="LysR_subst-bd"/>
</dbReference>
<dbReference type="SUPFAM" id="SSF53850">
    <property type="entry name" value="Periplasmic binding protein-like II"/>
    <property type="match status" value="1"/>
</dbReference>
<keyword evidence="7" id="KW-1185">Reference proteome</keyword>
<dbReference type="PRINTS" id="PR00039">
    <property type="entry name" value="HTHLYSR"/>
</dbReference>
<dbReference type="SUPFAM" id="SSF46785">
    <property type="entry name" value="Winged helix' DNA-binding domain"/>
    <property type="match status" value="1"/>
</dbReference>